<dbReference type="InterPro" id="IPR025893">
    <property type="entry name" value="Tocopherol_cyclase"/>
</dbReference>
<dbReference type="Pfam" id="PF14249">
    <property type="entry name" value="Tocopherol_cycl"/>
    <property type="match status" value="1"/>
</dbReference>
<protein>
    <submittedName>
        <fullName evidence="1">Tocopherol cyclase</fullName>
    </submittedName>
</protein>
<sequence>MKHLWRKSNKGFEGWYFKHQAGNEMIAFIPGRAESGPFIQMIGNCGARQFPVPNLTIDNHGIHAGNCLFSYSGCTIDLPGIRGRIEYGKLAPLCSDIMGPFRYLPMECRHGVISMAHSLSGSLKIDGQIHGFNDGTGYIEKDSGTSFPSSYIWLQCNDFSEPCSIMVSIAHIPIYSINFTGCICAILYKGHEYRLATYRHVRIHKADSKQICLSQGKLLLKITMKSPANSHPLRAPVNGQMSGTIRENTNTCVHVCLWNHGTPVIDLHSAHAAFEFVPAIPT</sequence>
<evidence type="ECO:0000313" key="1">
    <source>
        <dbReference type="EMBL" id="SHJ31681.1"/>
    </source>
</evidence>
<dbReference type="EMBL" id="FQZY01000006">
    <property type="protein sequence ID" value="SHJ31681.1"/>
    <property type="molecule type" value="Genomic_DNA"/>
</dbReference>
<dbReference type="AlphaFoldDB" id="A0A1M6IB72"/>
<dbReference type="STRING" id="1121950.SAMN02745243_00307"/>
<name>A0A1M6IB72_9FIRM</name>
<keyword evidence="2" id="KW-1185">Reference proteome</keyword>
<dbReference type="PANTHER" id="PTHR35309">
    <property type="match status" value="1"/>
</dbReference>
<dbReference type="Proteomes" id="UP000184301">
    <property type="component" value="Unassembled WGS sequence"/>
</dbReference>
<reference evidence="1 2" key="1">
    <citation type="submission" date="2016-11" db="EMBL/GenBank/DDBJ databases">
        <authorList>
            <person name="Jaros S."/>
            <person name="Januszkiewicz K."/>
            <person name="Wedrychowicz H."/>
        </authorList>
    </citation>
    <scope>NUCLEOTIDE SEQUENCE [LARGE SCALE GENOMIC DNA]</scope>
    <source>
        <strain evidence="1 2">DSM 15480</strain>
    </source>
</reference>
<accession>A0A1M6IB72</accession>
<dbReference type="GO" id="GO:0009976">
    <property type="term" value="F:tocopherol cyclase activity"/>
    <property type="evidence" value="ECO:0007669"/>
    <property type="project" value="InterPro"/>
</dbReference>
<dbReference type="PANTHER" id="PTHR35309:SF4">
    <property type="entry name" value="TOCOPHEROL CYCLASE"/>
    <property type="match status" value="1"/>
</dbReference>
<evidence type="ECO:0000313" key="2">
    <source>
        <dbReference type="Proteomes" id="UP000184301"/>
    </source>
</evidence>
<organism evidence="1 2">
    <name type="scientific">Hespellia stercorisuis DSM 15480</name>
    <dbReference type="NCBI Taxonomy" id="1121950"/>
    <lineage>
        <taxon>Bacteria</taxon>
        <taxon>Bacillati</taxon>
        <taxon>Bacillota</taxon>
        <taxon>Clostridia</taxon>
        <taxon>Lachnospirales</taxon>
        <taxon>Lachnospiraceae</taxon>
        <taxon>Hespellia</taxon>
    </lineage>
</organism>
<dbReference type="OrthoDB" id="9772627at2"/>
<gene>
    <name evidence="1" type="ORF">SAMN02745243_00307</name>
</gene>
<proteinExistence type="predicted"/>
<dbReference type="RefSeq" id="WP_073104112.1">
    <property type="nucleotide sequence ID" value="NZ_FQZY01000006.1"/>
</dbReference>